<dbReference type="CDD" id="cd02440">
    <property type="entry name" value="AdoMet_MTases"/>
    <property type="match status" value="1"/>
</dbReference>
<keyword evidence="1 4" id="KW-0808">Transferase</keyword>
<dbReference type="InterPro" id="IPR029063">
    <property type="entry name" value="SAM-dependent_MTases_sf"/>
</dbReference>
<organism evidence="4 5">
    <name type="scientific">Candidatus Ornithospirochaeta stercoripullorum</name>
    <dbReference type="NCBI Taxonomy" id="2840899"/>
    <lineage>
        <taxon>Bacteria</taxon>
        <taxon>Pseudomonadati</taxon>
        <taxon>Spirochaetota</taxon>
        <taxon>Spirochaetia</taxon>
        <taxon>Spirochaetales</taxon>
        <taxon>Spirochaetaceae</taxon>
        <taxon>Spirochaetaceae incertae sedis</taxon>
        <taxon>Candidatus Ornithospirochaeta</taxon>
    </lineage>
</organism>
<dbReference type="Gene3D" id="3.40.50.150">
    <property type="entry name" value="Vaccinia Virus protein VP39"/>
    <property type="match status" value="1"/>
</dbReference>
<keyword evidence="2" id="KW-0949">S-adenosyl-L-methionine</keyword>
<dbReference type="GO" id="GO:0008168">
    <property type="term" value="F:methyltransferase activity"/>
    <property type="evidence" value="ECO:0007669"/>
    <property type="project" value="UniProtKB-KW"/>
</dbReference>
<accession>A0A9D9E1X6</accession>
<evidence type="ECO:0000313" key="4">
    <source>
        <dbReference type="EMBL" id="MBO8437232.1"/>
    </source>
</evidence>
<dbReference type="AlphaFoldDB" id="A0A9D9E1X6"/>
<evidence type="ECO:0000256" key="1">
    <source>
        <dbReference type="ARBA" id="ARBA00022603"/>
    </source>
</evidence>
<keyword evidence="1 4" id="KW-0489">Methyltransferase</keyword>
<evidence type="ECO:0000313" key="5">
    <source>
        <dbReference type="Proteomes" id="UP000823615"/>
    </source>
</evidence>
<comment type="caution">
    <text evidence="4">The sequence shown here is derived from an EMBL/GenBank/DDBJ whole genome shotgun (WGS) entry which is preliminary data.</text>
</comment>
<evidence type="ECO:0000256" key="2">
    <source>
        <dbReference type="ARBA" id="ARBA00022691"/>
    </source>
</evidence>
<dbReference type="GO" id="GO:0032259">
    <property type="term" value="P:methylation"/>
    <property type="evidence" value="ECO:0007669"/>
    <property type="project" value="UniProtKB-KW"/>
</dbReference>
<gene>
    <name evidence="4" type="ORF">IAA97_09710</name>
</gene>
<dbReference type="EMBL" id="JADIMT010000109">
    <property type="protein sequence ID" value="MBO8437232.1"/>
    <property type="molecule type" value="Genomic_DNA"/>
</dbReference>
<reference evidence="4" key="1">
    <citation type="submission" date="2020-10" db="EMBL/GenBank/DDBJ databases">
        <authorList>
            <person name="Gilroy R."/>
        </authorList>
    </citation>
    <scope>NUCLEOTIDE SEQUENCE</scope>
    <source>
        <strain evidence="4">7293</strain>
    </source>
</reference>
<dbReference type="Proteomes" id="UP000823615">
    <property type="component" value="Unassembled WGS sequence"/>
</dbReference>
<evidence type="ECO:0000259" key="3">
    <source>
        <dbReference type="Pfam" id="PF05175"/>
    </source>
</evidence>
<sequence length="223" mass="25915">MWWSEERIRWYERASNATGFHRALANVLEECITKEESILELGCGLGYVSALLAMDGYAIKATDIDKRAIEEARRIHKLDIFSTLDAEKVEDEADVILLLYFGRISENDNLHHYLSHAHKRLIAVISEHRGQSKELRKNSEEPAKTENHLKRFDALRWERIAFNASFDQPLSSYDDAAAYIETMYGRERMAEYMRYVRNEDGRLYLPNEKHSSIFIIDKGGIAQ</sequence>
<proteinExistence type="predicted"/>
<protein>
    <submittedName>
        <fullName evidence="4">Methyltransferase domain-containing protein</fullName>
    </submittedName>
</protein>
<dbReference type="InterPro" id="IPR007848">
    <property type="entry name" value="Small_mtfrase_dom"/>
</dbReference>
<reference evidence="4" key="2">
    <citation type="journal article" date="2021" name="PeerJ">
        <title>Extensive microbial diversity within the chicken gut microbiome revealed by metagenomics and culture.</title>
        <authorList>
            <person name="Gilroy R."/>
            <person name="Ravi A."/>
            <person name="Getino M."/>
            <person name="Pursley I."/>
            <person name="Horton D.L."/>
            <person name="Alikhan N.F."/>
            <person name="Baker D."/>
            <person name="Gharbi K."/>
            <person name="Hall N."/>
            <person name="Watson M."/>
            <person name="Adriaenssens E.M."/>
            <person name="Foster-Nyarko E."/>
            <person name="Jarju S."/>
            <person name="Secka A."/>
            <person name="Antonio M."/>
            <person name="Oren A."/>
            <person name="Chaudhuri R.R."/>
            <person name="La Ragione R."/>
            <person name="Hildebrand F."/>
            <person name="Pallen M.J."/>
        </authorList>
    </citation>
    <scope>NUCLEOTIDE SEQUENCE</scope>
    <source>
        <strain evidence="4">7293</strain>
    </source>
</reference>
<dbReference type="SUPFAM" id="SSF53335">
    <property type="entry name" value="S-adenosyl-L-methionine-dependent methyltransferases"/>
    <property type="match status" value="1"/>
</dbReference>
<dbReference type="Pfam" id="PF05175">
    <property type="entry name" value="MTS"/>
    <property type="match status" value="1"/>
</dbReference>
<feature type="domain" description="Methyltransferase small" evidence="3">
    <location>
        <begin position="25"/>
        <end position="76"/>
    </location>
</feature>
<name>A0A9D9E1X6_9SPIO</name>